<evidence type="ECO:0000256" key="4">
    <source>
        <dbReference type="SAM" id="Phobius"/>
    </source>
</evidence>
<gene>
    <name evidence="7" type="primary">LOC114241003</name>
</gene>
<keyword evidence="1" id="KW-0433">Leucine-rich repeat</keyword>
<protein>
    <submittedName>
        <fullName evidence="7">TLR4 interactor with leucine rich repeats-like</fullName>
    </submittedName>
</protein>
<dbReference type="KEGG" id="bman:114241003"/>
<dbReference type="InterPro" id="IPR032675">
    <property type="entry name" value="LRR_dom_sf"/>
</dbReference>
<name>A0A6J2JDE0_BOMMA</name>
<sequence length="504" mass="57090">MSSALDPDLTLITLSQWNDQKLRRIADNGGGECAAPRTPQCAPGRRRHEMLPIFILLYVSSANSLCDGTCFCNYKHADQDYMGETVDCSHRNVDAKVNLTLPKTIYSLDLSYNNIKSIDSSIIFDSSTMVELYLNRNHIVDLNCSLALPSLKKLDLSDNSISKIDGHVFDKIKNLEYLNLANNKFTSLDKLTFHRLTNLKEIVLDNNDIGEELRRVNLFDRSGLGLTAKIRSLSIRGVKLNRVPNNFFVDAYDLRKLVISNNNITDVFEFPFTLEYLDISDNPIEIISSEDFADLAGLKVLKLNNLKITEISGYMFEPLHSLTSLELERNMNLTKFDAFAFGKEVLEDADYFNLEELSVRGSRLTTLDKRLMEPFGRLIKLDLQGNTWSCDCKLYWIKQLQIPEEYRDHVRCFTPKSLHNARALELDAKYFSCKIGKGRVGGVVAVVTFCVILAIIALWIFIYLPRSQSRGNAIRQIHVSTAAYSILPGTMPIGTIPMHDFGSR</sequence>
<dbReference type="InterPro" id="IPR050333">
    <property type="entry name" value="SLRP"/>
</dbReference>
<reference evidence="7" key="1">
    <citation type="submission" date="2025-08" db="UniProtKB">
        <authorList>
            <consortium name="RefSeq"/>
        </authorList>
    </citation>
    <scope>IDENTIFICATION</scope>
    <source>
        <tissue evidence="7">Silk gland</tissue>
    </source>
</reference>
<keyword evidence="4" id="KW-1133">Transmembrane helix</keyword>
<dbReference type="Proteomes" id="UP000504629">
    <property type="component" value="Unplaced"/>
</dbReference>
<dbReference type="InterPro" id="IPR001611">
    <property type="entry name" value="Leu-rich_rpt"/>
</dbReference>
<dbReference type="GeneID" id="114241003"/>
<feature type="transmembrane region" description="Helical" evidence="4">
    <location>
        <begin position="440"/>
        <end position="464"/>
    </location>
</feature>
<dbReference type="InterPro" id="IPR000483">
    <property type="entry name" value="Cys-rich_flank_reg_C"/>
</dbReference>
<evidence type="ECO:0000259" key="5">
    <source>
        <dbReference type="SMART" id="SM00082"/>
    </source>
</evidence>
<keyword evidence="6" id="KW-1185">Reference proteome</keyword>
<dbReference type="GO" id="GO:0071944">
    <property type="term" value="C:cell periphery"/>
    <property type="evidence" value="ECO:0007669"/>
    <property type="project" value="UniProtKB-ARBA"/>
</dbReference>
<dbReference type="PANTHER" id="PTHR45712:SF22">
    <property type="entry name" value="INSULIN-LIKE GROWTH FACTOR-BINDING PROTEIN COMPLEX ACID LABILE SUBUNIT"/>
    <property type="match status" value="1"/>
</dbReference>
<dbReference type="PROSITE" id="PS51450">
    <property type="entry name" value="LRR"/>
    <property type="match status" value="2"/>
</dbReference>
<keyword evidence="4" id="KW-0812">Transmembrane</keyword>
<dbReference type="Pfam" id="PF13855">
    <property type="entry name" value="LRR_8"/>
    <property type="match status" value="2"/>
</dbReference>
<dbReference type="RefSeq" id="XP_028027496.1">
    <property type="nucleotide sequence ID" value="XM_028171695.1"/>
</dbReference>
<dbReference type="PANTHER" id="PTHR45712">
    <property type="entry name" value="AGAP008170-PA"/>
    <property type="match status" value="1"/>
</dbReference>
<dbReference type="SMART" id="SM00082">
    <property type="entry name" value="LRRCT"/>
    <property type="match status" value="1"/>
</dbReference>
<keyword evidence="2" id="KW-0732">Signal</keyword>
<evidence type="ECO:0000256" key="2">
    <source>
        <dbReference type="ARBA" id="ARBA00022729"/>
    </source>
</evidence>
<accession>A0A6J2JDE0</accession>
<keyword evidence="4" id="KW-0472">Membrane</keyword>
<dbReference type="InterPro" id="IPR003591">
    <property type="entry name" value="Leu-rich_rpt_typical-subtyp"/>
</dbReference>
<organism evidence="6 7">
    <name type="scientific">Bombyx mandarina</name>
    <name type="common">Wild silk moth</name>
    <name type="synonym">Wild silkworm</name>
    <dbReference type="NCBI Taxonomy" id="7092"/>
    <lineage>
        <taxon>Eukaryota</taxon>
        <taxon>Metazoa</taxon>
        <taxon>Ecdysozoa</taxon>
        <taxon>Arthropoda</taxon>
        <taxon>Hexapoda</taxon>
        <taxon>Insecta</taxon>
        <taxon>Pterygota</taxon>
        <taxon>Neoptera</taxon>
        <taxon>Endopterygota</taxon>
        <taxon>Lepidoptera</taxon>
        <taxon>Glossata</taxon>
        <taxon>Ditrysia</taxon>
        <taxon>Bombycoidea</taxon>
        <taxon>Bombycidae</taxon>
        <taxon>Bombycinae</taxon>
        <taxon>Bombyx</taxon>
    </lineage>
</organism>
<dbReference type="AlphaFoldDB" id="A0A6J2JDE0"/>
<dbReference type="Gene3D" id="3.80.10.10">
    <property type="entry name" value="Ribonuclease Inhibitor"/>
    <property type="match status" value="2"/>
</dbReference>
<proteinExistence type="predicted"/>
<dbReference type="SUPFAM" id="SSF52058">
    <property type="entry name" value="L domain-like"/>
    <property type="match status" value="1"/>
</dbReference>
<evidence type="ECO:0000256" key="1">
    <source>
        <dbReference type="ARBA" id="ARBA00022614"/>
    </source>
</evidence>
<keyword evidence="3" id="KW-0677">Repeat</keyword>
<feature type="domain" description="LRRCT" evidence="5">
    <location>
        <begin position="386"/>
        <end position="434"/>
    </location>
</feature>
<evidence type="ECO:0000313" key="7">
    <source>
        <dbReference type="RefSeq" id="XP_028027496.1"/>
    </source>
</evidence>
<dbReference type="SMART" id="SM00369">
    <property type="entry name" value="LRR_TYP"/>
    <property type="match status" value="6"/>
</dbReference>
<dbReference type="OrthoDB" id="1687175at2759"/>
<evidence type="ECO:0000313" key="6">
    <source>
        <dbReference type="Proteomes" id="UP000504629"/>
    </source>
</evidence>
<evidence type="ECO:0000256" key="3">
    <source>
        <dbReference type="ARBA" id="ARBA00022737"/>
    </source>
</evidence>